<keyword evidence="1" id="KW-0472">Membrane</keyword>
<sequence>MALATLGSDLVTAGGMALVIGMGGLLVHRATRRRAEDRDPDE</sequence>
<comment type="caution">
    <text evidence="2">The sequence shown here is derived from an EMBL/GenBank/DDBJ whole genome shotgun (WGS) entry which is preliminary data.</text>
</comment>
<keyword evidence="3" id="KW-1185">Reference proteome</keyword>
<dbReference type="EMBL" id="AGUD01000074">
    <property type="protein sequence ID" value="EHN11733.1"/>
    <property type="molecule type" value="Genomic_DNA"/>
</dbReference>
<reference evidence="2 3" key="1">
    <citation type="journal article" date="2013" name="Biodegradation">
        <title>Quantitative proteomic analysis of ibuprofen-degrading Patulibacter sp. strain I11.</title>
        <authorList>
            <person name="Almeida B."/>
            <person name="Kjeldal H."/>
            <person name="Lolas I."/>
            <person name="Knudsen A.D."/>
            <person name="Carvalho G."/>
            <person name="Nielsen K.L."/>
            <person name="Barreto Crespo M.T."/>
            <person name="Stensballe A."/>
            <person name="Nielsen J.L."/>
        </authorList>
    </citation>
    <scope>NUCLEOTIDE SEQUENCE [LARGE SCALE GENOMIC DNA]</scope>
    <source>
        <strain evidence="2 3">I11</strain>
    </source>
</reference>
<gene>
    <name evidence="2" type="ORF">PAI11_14030</name>
</gene>
<evidence type="ECO:0008006" key="4">
    <source>
        <dbReference type="Google" id="ProtNLM"/>
    </source>
</evidence>
<accession>H0E3N1</accession>
<keyword evidence="1" id="KW-0812">Transmembrane</keyword>
<protein>
    <recommendedName>
        <fullName evidence="4">LPXTG cell wall anchor domain-containing protein</fullName>
    </recommendedName>
</protein>
<dbReference type="Proteomes" id="UP000005143">
    <property type="component" value="Unassembled WGS sequence"/>
</dbReference>
<evidence type="ECO:0000256" key="1">
    <source>
        <dbReference type="SAM" id="Phobius"/>
    </source>
</evidence>
<evidence type="ECO:0000313" key="3">
    <source>
        <dbReference type="Proteomes" id="UP000005143"/>
    </source>
</evidence>
<feature type="transmembrane region" description="Helical" evidence="1">
    <location>
        <begin position="6"/>
        <end position="28"/>
    </location>
</feature>
<evidence type="ECO:0000313" key="2">
    <source>
        <dbReference type="EMBL" id="EHN11733.1"/>
    </source>
</evidence>
<name>H0E3N1_9ACTN</name>
<dbReference type="AlphaFoldDB" id="H0E3N1"/>
<proteinExistence type="predicted"/>
<organism evidence="2 3">
    <name type="scientific">Patulibacter medicamentivorans</name>
    <dbReference type="NCBI Taxonomy" id="1097667"/>
    <lineage>
        <taxon>Bacteria</taxon>
        <taxon>Bacillati</taxon>
        <taxon>Actinomycetota</taxon>
        <taxon>Thermoleophilia</taxon>
        <taxon>Solirubrobacterales</taxon>
        <taxon>Patulibacteraceae</taxon>
        <taxon>Patulibacter</taxon>
    </lineage>
</organism>
<keyword evidence="1" id="KW-1133">Transmembrane helix</keyword>
<dbReference type="RefSeq" id="WP_007572475.1">
    <property type="nucleotide sequence ID" value="NZ_AGUD01000074.1"/>
</dbReference>